<keyword evidence="9" id="KW-1185">Reference proteome</keyword>
<evidence type="ECO:0000256" key="1">
    <source>
        <dbReference type="ARBA" id="ARBA00009437"/>
    </source>
</evidence>
<dbReference type="InterPro" id="IPR036388">
    <property type="entry name" value="WH-like_DNA-bd_sf"/>
</dbReference>
<dbReference type="KEGG" id="plia:E4191_03345"/>
<accession>A0A4Z1CS60</accession>
<dbReference type="Gene3D" id="3.40.190.290">
    <property type="match status" value="1"/>
</dbReference>
<evidence type="ECO:0000313" key="9">
    <source>
        <dbReference type="Proteomes" id="UP000297972"/>
    </source>
</evidence>
<dbReference type="InterPro" id="IPR058163">
    <property type="entry name" value="LysR-type_TF_proteobact-type"/>
</dbReference>
<evidence type="ECO:0000259" key="5">
    <source>
        <dbReference type="PROSITE" id="PS50931"/>
    </source>
</evidence>
<dbReference type="GO" id="GO:0043565">
    <property type="term" value="F:sequence-specific DNA binding"/>
    <property type="evidence" value="ECO:0007669"/>
    <property type="project" value="TreeGrafter"/>
</dbReference>
<dbReference type="Gene3D" id="1.10.10.10">
    <property type="entry name" value="Winged helix-like DNA-binding domain superfamily/Winged helix DNA-binding domain"/>
    <property type="match status" value="1"/>
</dbReference>
<evidence type="ECO:0000313" key="8">
    <source>
        <dbReference type="Proteomes" id="UP000296374"/>
    </source>
</evidence>
<reference evidence="8 9" key="1">
    <citation type="submission" date="2019-03" db="EMBL/GenBank/DDBJ databases">
        <authorList>
            <person name="Li J."/>
        </authorList>
    </citation>
    <scope>NUCLEOTIDE SEQUENCE [LARGE SCALE GENOMIC DNA]</scope>
    <source>
        <strain evidence="8">2251</strain>
        <strain evidence="7 9">3058</strain>
    </source>
</reference>
<dbReference type="SUPFAM" id="SSF53850">
    <property type="entry name" value="Periplasmic binding protein-like II"/>
    <property type="match status" value="1"/>
</dbReference>
<feature type="domain" description="HTH lysR-type" evidence="5">
    <location>
        <begin position="4"/>
        <end position="61"/>
    </location>
</feature>
<dbReference type="PANTHER" id="PTHR30537">
    <property type="entry name" value="HTH-TYPE TRANSCRIPTIONAL REGULATOR"/>
    <property type="match status" value="1"/>
</dbReference>
<evidence type="ECO:0000313" key="6">
    <source>
        <dbReference type="EMBL" id="QBX33863.1"/>
    </source>
</evidence>
<name>A0A4P7HJU9_9RHOB</name>
<dbReference type="InterPro" id="IPR036390">
    <property type="entry name" value="WH_DNA-bd_sf"/>
</dbReference>
<dbReference type="InterPro" id="IPR005119">
    <property type="entry name" value="LysR_subst-bd"/>
</dbReference>
<keyword evidence="2" id="KW-0805">Transcription regulation</keyword>
<comment type="similarity">
    <text evidence="1">Belongs to the LysR transcriptional regulatory family.</text>
</comment>
<gene>
    <name evidence="6" type="ORF">E4191_03345</name>
    <name evidence="7" type="ORF">E4L95_03625</name>
</gene>
<dbReference type="EMBL" id="CP038439">
    <property type="protein sequence ID" value="QBX33863.1"/>
    <property type="molecule type" value="Genomic_DNA"/>
</dbReference>
<dbReference type="AlphaFoldDB" id="A0A4P7HJU9"/>
<accession>A0A4P7HJU9</accession>
<dbReference type="Pfam" id="PF00126">
    <property type="entry name" value="HTH_1"/>
    <property type="match status" value="1"/>
</dbReference>
<dbReference type="OrthoDB" id="9796526at2"/>
<dbReference type="EMBL" id="SRPG01000020">
    <property type="protein sequence ID" value="TGN67845.1"/>
    <property type="molecule type" value="Genomic_DNA"/>
</dbReference>
<evidence type="ECO:0000256" key="4">
    <source>
        <dbReference type="ARBA" id="ARBA00023163"/>
    </source>
</evidence>
<keyword evidence="3" id="KW-0238">DNA-binding</keyword>
<dbReference type="RefSeq" id="WP_135312157.1">
    <property type="nucleotide sequence ID" value="NZ_CP038439.1"/>
</dbReference>
<proteinExistence type="inferred from homology"/>
<evidence type="ECO:0000313" key="7">
    <source>
        <dbReference type="EMBL" id="TGN67845.1"/>
    </source>
</evidence>
<keyword evidence="4" id="KW-0804">Transcription</keyword>
<evidence type="ECO:0000256" key="3">
    <source>
        <dbReference type="ARBA" id="ARBA00023125"/>
    </source>
</evidence>
<dbReference type="Proteomes" id="UP000297972">
    <property type="component" value="Unassembled WGS sequence"/>
</dbReference>
<dbReference type="InterPro" id="IPR000847">
    <property type="entry name" value="LysR_HTH_N"/>
</dbReference>
<protein>
    <submittedName>
        <fullName evidence="6">LysR family transcriptional regulator</fullName>
    </submittedName>
</protein>
<dbReference type="Pfam" id="PF03466">
    <property type="entry name" value="LysR_substrate"/>
    <property type="match status" value="1"/>
</dbReference>
<dbReference type="GO" id="GO:0006351">
    <property type="term" value="P:DNA-templated transcription"/>
    <property type="evidence" value="ECO:0007669"/>
    <property type="project" value="TreeGrafter"/>
</dbReference>
<dbReference type="SUPFAM" id="SSF46785">
    <property type="entry name" value="Winged helix' DNA-binding domain"/>
    <property type="match status" value="1"/>
</dbReference>
<dbReference type="Proteomes" id="UP000296374">
    <property type="component" value="Chromosome"/>
</dbReference>
<sequence length="285" mass="30643">MHIDSWDDIRVALAVARTGTVSGAATELGVHHATVIRRIDALETALRARLFQRHTRGYALTEAGQTLLAAAGAADERFSQMAAQIAGAGERIEGDLVVTSLPELTDLVMPRLIALMTRHPALRLTYATDARLFRLDAGEAHVAIRGGPKPTEADYVVSAMTRSAQKLYASAAYLERYGPVTDPRDHRFALPGSDARGAPLMRWLQDRIGPDNILLVANETDAREAVIRAGLAIGALPEGRAQGLVPALSLPDWDAQLWLVTHVDLHRTPKVQAVLAALRGGQPGA</sequence>
<reference evidence="6" key="2">
    <citation type="journal article" date="2020" name="Int. J. Syst. Evol. Microbiol.">
        <title>Paracoccus liaowanqingii sp. nov., isolated from Tibetan antelope (Pantholops hodgsonii).</title>
        <authorList>
            <person name="Li J."/>
            <person name="Lu S."/>
            <person name="Jin D."/>
            <person name="Yang J."/>
            <person name="Lai X.H."/>
            <person name="Huang Y."/>
            <person name="Tian Z."/>
            <person name="Dong K."/>
            <person name="Zhang S."/>
            <person name="Lei W."/>
            <person name="Pu J."/>
            <person name="Zhang G."/>
            <person name="Wu X."/>
            <person name="Huang Y."/>
            <person name="Ren Z."/>
            <person name="Wang S."/>
            <person name="Xu J."/>
        </authorList>
    </citation>
    <scope>NUCLEOTIDE SEQUENCE</scope>
    <source>
        <strain evidence="6">2251</strain>
    </source>
</reference>
<organism evidence="6 8">
    <name type="scientific">Paracoccus liaowanqingii</name>
    <dbReference type="NCBI Taxonomy" id="2560053"/>
    <lineage>
        <taxon>Bacteria</taxon>
        <taxon>Pseudomonadati</taxon>
        <taxon>Pseudomonadota</taxon>
        <taxon>Alphaproteobacteria</taxon>
        <taxon>Rhodobacterales</taxon>
        <taxon>Paracoccaceae</taxon>
        <taxon>Paracoccus</taxon>
    </lineage>
</organism>
<dbReference type="GO" id="GO:0003700">
    <property type="term" value="F:DNA-binding transcription factor activity"/>
    <property type="evidence" value="ECO:0007669"/>
    <property type="project" value="InterPro"/>
</dbReference>
<dbReference type="PANTHER" id="PTHR30537:SF3">
    <property type="entry name" value="TRANSCRIPTIONAL REGULATORY PROTEIN"/>
    <property type="match status" value="1"/>
</dbReference>
<dbReference type="PROSITE" id="PS50931">
    <property type="entry name" value="HTH_LYSR"/>
    <property type="match status" value="1"/>
</dbReference>
<evidence type="ECO:0000256" key="2">
    <source>
        <dbReference type="ARBA" id="ARBA00023015"/>
    </source>
</evidence>